<evidence type="ECO:0000313" key="3">
    <source>
        <dbReference type="Proteomes" id="UP000660675"/>
    </source>
</evidence>
<feature type="region of interest" description="Disordered" evidence="1">
    <location>
        <begin position="133"/>
        <end position="178"/>
    </location>
</feature>
<feature type="region of interest" description="Disordered" evidence="1">
    <location>
        <begin position="1"/>
        <end position="60"/>
    </location>
</feature>
<proteinExistence type="predicted"/>
<sequence length="264" mass="25512">MPPGAGAPTGAAPPGVGAGPAARGRCAAAGSPGRVLPSPDDDDGDGDGDGDGAPDPGCWTSRRQVAATTGRAVLPAVGAEKPSPEPVLTFRDLPASRARDRWTTGAVGPPPPAAGPACPFSRSGVILRTRTGATGAEAEGAEATATTGVPAREASTTRWTAAGRAAGSPGGAGTAEERTGISEGVGAGFGMAGAEGAGVPGSPVGIAPCWEFAAPDRGVRRRSPSKGASFRSLAVDGSEGRGVPIPPRARAGEPEPDLSGCGGG</sequence>
<feature type="region of interest" description="Disordered" evidence="1">
    <location>
        <begin position="216"/>
        <end position="264"/>
    </location>
</feature>
<keyword evidence="3" id="KW-1185">Reference proteome</keyword>
<gene>
    <name evidence="2" type="ORF">GCM10015535_31620</name>
</gene>
<name>A0ABQ2VYJ2_9ACTN</name>
<dbReference type="EMBL" id="BMTF01000009">
    <property type="protein sequence ID" value="GGV85296.1"/>
    <property type="molecule type" value="Genomic_DNA"/>
</dbReference>
<dbReference type="Proteomes" id="UP000660675">
    <property type="component" value="Unassembled WGS sequence"/>
</dbReference>
<feature type="compositionally biased region" description="Acidic residues" evidence="1">
    <location>
        <begin position="39"/>
        <end position="52"/>
    </location>
</feature>
<organism evidence="2 3">
    <name type="scientific">Streptomyces gelaticus</name>
    <dbReference type="NCBI Taxonomy" id="285446"/>
    <lineage>
        <taxon>Bacteria</taxon>
        <taxon>Bacillati</taxon>
        <taxon>Actinomycetota</taxon>
        <taxon>Actinomycetes</taxon>
        <taxon>Kitasatosporales</taxon>
        <taxon>Streptomycetaceae</taxon>
        <taxon>Streptomyces</taxon>
    </lineage>
</organism>
<feature type="compositionally biased region" description="Low complexity" evidence="1">
    <location>
        <begin position="133"/>
        <end position="167"/>
    </location>
</feature>
<feature type="compositionally biased region" description="Low complexity" evidence="1">
    <location>
        <begin position="1"/>
        <end position="34"/>
    </location>
</feature>
<reference evidence="3" key="1">
    <citation type="journal article" date="2019" name="Int. J. Syst. Evol. Microbiol.">
        <title>The Global Catalogue of Microorganisms (GCM) 10K type strain sequencing project: providing services to taxonomists for standard genome sequencing and annotation.</title>
        <authorList>
            <consortium name="The Broad Institute Genomics Platform"/>
            <consortium name="The Broad Institute Genome Sequencing Center for Infectious Disease"/>
            <person name="Wu L."/>
            <person name="Ma J."/>
        </authorList>
    </citation>
    <scope>NUCLEOTIDE SEQUENCE [LARGE SCALE GENOMIC DNA]</scope>
    <source>
        <strain evidence="3">JCM 4376</strain>
    </source>
</reference>
<evidence type="ECO:0000256" key="1">
    <source>
        <dbReference type="SAM" id="MobiDB-lite"/>
    </source>
</evidence>
<protein>
    <submittedName>
        <fullName evidence="2">Uncharacterized protein</fullName>
    </submittedName>
</protein>
<accession>A0ABQ2VYJ2</accession>
<comment type="caution">
    <text evidence="2">The sequence shown here is derived from an EMBL/GenBank/DDBJ whole genome shotgun (WGS) entry which is preliminary data.</text>
</comment>
<evidence type="ECO:0000313" key="2">
    <source>
        <dbReference type="EMBL" id="GGV85296.1"/>
    </source>
</evidence>